<evidence type="ECO:0000256" key="8">
    <source>
        <dbReference type="SAM" id="Phobius"/>
    </source>
</evidence>
<reference evidence="9" key="2">
    <citation type="journal article" date="2021" name="Microbiome">
        <title>Successional dynamics and alternative stable states in a saline activated sludge microbial community over 9 years.</title>
        <authorList>
            <person name="Wang Y."/>
            <person name="Ye J."/>
            <person name="Ju F."/>
            <person name="Liu L."/>
            <person name="Boyd J.A."/>
            <person name="Deng Y."/>
            <person name="Parks D.H."/>
            <person name="Jiang X."/>
            <person name="Yin X."/>
            <person name="Woodcroft B.J."/>
            <person name="Tyson G.W."/>
            <person name="Hugenholtz P."/>
            <person name="Polz M.F."/>
            <person name="Zhang T."/>
        </authorList>
    </citation>
    <scope>NUCLEOTIDE SEQUENCE</scope>
    <source>
        <strain evidence="9">HKST-UBA02</strain>
    </source>
</reference>
<sequence>MVASLFKNGKKIIYQEQKTILSGAMVVGSLLLLSAILGMVKVRLYAGILGAGEVYDIVVTAFKLPDFLFLLVVVGSLNAAFIPLFSDYISNKGSKSAWQFASGVFNWSILTFMALGAVLFVFARPLSYLVAAGFDDSQRDLLVELMRILLISTTLLGVSSYVAGTLQSFKRFFLPYLSPLLYNLGAIFGVVVLYPIMGAHGIAWGVVVGSVLHLIVQLPLLVHLGFTYVPTLKFGDDMKQMVRLALPRTLGLAVDQVRTVVLVNFASLLSVGSISILSYAESIYTVPITVVGAAIAQASLPTFAEQASKKDYGHLKQTFIASLHQIIFMIIPISVILIVLKIPVIRLVLGIGRFGWPETVSTSWVLA</sequence>
<evidence type="ECO:0000256" key="5">
    <source>
        <dbReference type="ARBA" id="ARBA00022984"/>
    </source>
</evidence>
<keyword evidence="5" id="KW-0573">Peptidoglycan synthesis</keyword>
<feature type="transmembrane region" description="Helical" evidence="8">
    <location>
        <begin position="176"/>
        <end position="196"/>
    </location>
</feature>
<gene>
    <name evidence="9" type="ORF">KC573_01135</name>
</gene>
<dbReference type="GO" id="GO:0005886">
    <property type="term" value="C:plasma membrane"/>
    <property type="evidence" value="ECO:0007669"/>
    <property type="project" value="UniProtKB-SubCell"/>
</dbReference>
<feature type="transmembrane region" description="Helical" evidence="8">
    <location>
        <begin position="202"/>
        <end position="229"/>
    </location>
</feature>
<keyword evidence="6 8" id="KW-1133">Transmembrane helix</keyword>
<feature type="transmembrane region" description="Helical" evidence="8">
    <location>
        <begin position="67"/>
        <end position="85"/>
    </location>
</feature>
<keyword evidence="2" id="KW-1003">Cell membrane</keyword>
<dbReference type="PANTHER" id="PTHR47019:SF1">
    <property type="entry name" value="LIPID II FLIPPASE MURJ"/>
    <property type="match status" value="1"/>
</dbReference>
<evidence type="ECO:0000313" key="9">
    <source>
        <dbReference type="EMBL" id="MCA9397405.1"/>
    </source>
</evidence>
<dbReference type="GO" id="GO:0015648">
    <property type="term" value="F:lipid-linked peptidoglycan transporter activity"/>
    <property type="evidence" value="ECO:0007669"/>
    <property type="project" value="TreeGrafter"/>
</dbReference>
<dbReference type="GO" id="GO:0008360">
    <property type="term" value="P:regulation of cell shape"/>
    <property type="evidence" value="ECO:0007669"/>
    <property type="project" value="UniProtKB-KW"/>
</dbReference>
<feature type="transmembrane region" description="Helical" evidence="8">
    <location>
        <begin position="325"/>
        <end position="349"/>
    </location>
</feature>
<evidence type="ECO:0000256" key="4">
    <source>
        <dbReference type="ARBA" id="ARBA00022960"/>
    </source>
</evidence>
<evidence type="ECO:0000256" key="1">
    <source>
        <dbReference type="ARBA" id="ARBA00004651"/>
    </source>
</evidence>
<evidence type="ECO:0000256" key="6">
    <source>
        <dbReference type="ARBA" id="ARBA00022989"/>
    </source>
</evidence>
<dbReference type="AlphaFoldDB" id="A0A955RX24"/>
<evidence type="ECO:0000256" key="2">
    <source>
        <dbReference type="ARBA" id="ARBA00022475"/>
    </source>
</evidence>
<dbReference type="EMBL" id="JAGQKY010000031">
    <property type="protein sequence ID" value="MCA9397405.1"/>
    <property type="molecule type" value="Genomic_DNA"/>
</dbReference>
<proteinExistence type="predicted"/>
<organism evidence="9 10">
    <name type="scientific">candidate division WWE3 bacterium</name>
    <dbReference type="NCBI Taxonomy" id="2053526"/>
    <lineage>
        <taxon>Bacteria</taxon>
        <taxon>Katanobacteria</taxon>
    </lineage>
</organism>
<evidence type="ECO:0000256" key="7">
    <source>
        <dbReference type="ARBA" id="ARBA00023136"/>
    </source>
</evidence>
<dbReference type="PRINTS" id="PR01806">
    <property type="entry name" value="VIRFACTRMVIN"/>
</dbReference>
<dbReference type="InterPro" id="IPR004268">
    <property type="entry name" value="MurJ"/>
</dbReference>
<feature type="transmembrane region" description="Helical" evidence="8">
    <location>
        <begin position="20"/>
        <end position="40"/>
    </location>
</feature>
<evidence type="ECO:0000313" key="10">
    <source>
        <dbReference type="Proteomes" id="UP000699691"/>
    </source>
</evidence>
<comment type="caution">
    <text evidence="9">The sequence shown here is derived from an EMBL/GenBank/DDBJ whole genome shotgun (WGS) entry which is preliminary data.</text>
</comment>
<feature type="non-terminal residue" evidence="9">
    <location>
        <position position="367"/>
    </location>
</feature>
<dbReference type="GO" id="GO:0009252">
    <property type="term" value="P:peptidoglycan biosynthetic process"/>
    <property type="evidence" value="ECO:0007669"/>
    <property type="project" value="UniProtKB-KW"/>
</dbReference>
<reference evidence="9" key="1">
    <citation type="submission" date="2020-04" db="EMBL/GenBank/DDBJ databases">
        <authorList>
            <person name="Zhang T."/>
        </authorList>
    </citation>
    <scope>NUCLEOTIDE SEQUENCE</scope>
    <source>
        <strain evidence="9">HKST-UBA02</strain>
    </source>
</reference>
<feature type="transmembrane region" description="Helical" evidence="8">
    <location>
        <begin position="97"/>
        <end position="122"/>
    </location>
</feature>
<feature type="transmembrane region" description="Helical" evidence="8">
    <location>
        <begin position="283"/>
        <end position="304"/>
    </location>
</feature>
<dbReference type="PANTHER" id="PTHR47019">
    <property type="entry name" value="LIPID II FLIPPASE MURJ"/>
    <property type="match status" value="1"/>
</dbReference>
<dbReference type="InterPro" id="IPR051050">
    <property type="entry name" value="Lipid_II_flippase_MurJ/MviN"/>
</dbReference>
<protein>
    <submittedName>
        <fullName evidence="9">Oligosaccharide flippase family protein</fullName>
    </submittedName>
</protein>
<dbReference type="GO" id="GO:0034204">
    <property type="term" value="P:lipid translocation"/>
    <property type="evidence" value="ECO:0007669"/>
    <property type="project" value="TreeGrafter"/>
</dbReference>
<evidence type="ECO:0000256" key="3">
    <source>
        <dbReference type="ARBA" id="ARBA00022692"/>
    </source>
</evidence>
<feature type="transmembrane region" description="Helical" evidence="8">
    <location>
        <begin position="250"/>
        <end position="277"/>
    </location>
</feature>
<dbReference type="Proteomes" id="UP000699691">
    <property type="component" value="Unassembled WGS sequence"/>
</dbReference>
<dbReference type="Pfam" id="PF03023">
    <property type="entry name" value="MurJ"/>
    <property type="match status" value="1"/>
</dbReference>
<name>A0A955RX24_UNCKA</name>
<keyword evidence="3 8" id="KW-0812">Transmembrane</keyword>
<accession>A0A955RX24</accession>
<feature type="transmembrane region" description="Helical" evidence="8">
    <location>
        <begin position="142"/>
        <end position="164"/>
    </location>
</feature>
<keyword evidence="7 8" id="KW-0472">Membrane</keyword>
<keyword evidence="4" id="KW-0133">Cell shape</keyword>
<comment type="subcellular location">
    <subcellularLocation>
        <location evidence="1">Cell membrane</location>
        <topology evidence="1">Multi-pass membrane protein</topology>
    </subcellularLocation>
</comment>